<dbReference type="InterPro" id="IPR033453">
    <property type="entry name" value="Glyco_hydro_30_TIM-barrel"/>
</dbReference>
<feature type="domain" description="Glycosyl hydrolase family 30 beta sandwich" evidence="6">
    <location>
        <begin position="435"/>
        <end position="496"/>
    </location>
</feature>
<dbReference type="InterPro" id="IPR017853">
    <property type="entry name" value="GH"/>
</dbReference>
<evidence type="ECO:0000313" key="8">
    <source>
        <dbReference type="Proteomes" id="UP000197007"/>
    </source>
</evidence>
<comment type="similarity">
    <text evidence="1 4">Belongs to the glycosyl hydrolase 30 family.</text>
</comment>
<feature type="domain" description="Glycosyl hydrolase family 30 TIM-barrel" evidence="5">
    <location>
        <begin position="86"/>
        <end position="431"/>
    </location>
</feature>
<evidence type="ECO:0000256" key="1">
    <source>
        <dbReference type="ARBA" id="ARBA00005382"/>
    </source>
</evidence>
<evidence type="ECO:0000313" key="7">
    <source>
        <dbReference type="EMBL" id="ASF42676.1"/>
    </source>
</evidence>
<dbReference type="InterPro" id="IPR001139">
    <property type="entry name" value="Glyco_hydro_30"/>
</dbReference>
<dbReference type="GO" id="GO:0006680">
    <property type="term" value="P:glucosylceramide catabolic process"/>
    <property type="evidence" value="ECO:0007669"/>
    <property type="project" value="TreeGrafter"/>
</dbReference>
<dbReference type="KEGG" id="capn:CBG49_06100"/>
<dbReference type="EMBL" id="CP022022">
    <property type="protein sequence ID" value="ASF42676.1"/>
    <property type="molecule type" value="Genomic_DNA"/>
</dbReference>
<dbReference type="GO" id="GO:0004348">
    <property type="term" value="F:glucosylceramidase activity"/>
    <property type="evidence" value="ECO:0007669"/>
    <property type="project" value="InterPro"/>
</dbReference>
<evidence type="ECO:0000256" key="4">
    <source>
        <dbReference type="RuleBase" id="RU361188"/>
    </source>
</evidence>
<dbReference type="InterPro" id="IPR033452">
    <property type="entry name" value="GH30_C"/>
</dbReference>
<name>A0A1Z4BMZ6_9FLAO</name>
<evidence type="ECO:0000259" key="6">
    <source>
        <dbReference type="Pfam" id="PF17189"/>
    </source>
</evidence>
<dbReference type="Gene3D" id="3.20.20.80">
    <property type="entry name" value="Glycosidases"/>
    <property type="match status" value="1"/>
</dbReference>
<dbReference type="PANTHER" id="PTHR11069:SF23">
    <property type="entry name" value="LYSOSOMAL ACID GLUCOSYLCERAMIDASE"/>
    <property type="match status" value="1"/>
</dbReference>
<dbReference type="Pfam" id="PF02055">
    <property type="entry name" value="Glyco_hydro_30"/>
    <property type="match status" value="1"/>
</dbReference>
<dbReference type="GO" id="GO:0016020">
    <property type="term" value="C:membrane"/>
    <property type="evidence" value="ECO:0007669"/>
    <property type="project" value="GOC"/>
</dbReference>
<organism evidence="7 8">
    <name type="scientific">Capnocytophaga endodontalis</name>
    <dbReference type="NCBI Taxonomy" id="2708117"/>
    <lineage>
        <taxon>Bacteria</taxon>
        <taxon>Pseudomonadati</taxon>
        <taxon>Bacteroidota</taxon>
        <taxon>Flavobacteriia</taxon>
        <taxon>Flavobacteriales</taxon>
        <taxon>Flavobacteriaceae</taxon>
        <taxon>Capnocytophaga</taxon>
    </lineage>
</organism>
<keyword evidence="8" id="KW-1185">Reference proteome</keyword>
<dbReference type="Gene3D" id="2.60.40.1180">
    <property type="entry name" value="Golgi alpha-mannosidase II"/>
    <property type="match status" value="1"/>
</dbReference>
<dbReference type="Proteomes" id="UP000197007">
    <property type="component" value="Chromosome"/>
</dbReference>
<dbReference type="InterPro" id="IPR013780">
    <property type="entry name" value="Glyco_hydro_b"/>
</dbReference>
<keyword evidence="3 4" id="KW-0378">Hydrolase</keyword>
<dbReference type="PRINTS" id="PR00843">
    <property type="entry name" value="GLHYDRLASE30"/>
</dbReference>
<dbReference type="AlphaFoldDB" id="A0A1Z4BMZ6"/>
<evidence type="ECO:0000256" key="3">
    <source>
        <dbReference type="ARBA" id="ARBA00022801"/>
    </source>
</evidence>
<gene>
    <name evidence="7" type="ORF">CBG49_06100</name>
</gene>
<dbReference type="Pfam" id="PF17189">
    <property type="entry name" value="Glyco_hydro_30C"/>
    <property type="match status" value="1"/>
</dbReference>
<dbReference type="SUPFAM" id="SSF51445">
    <property type="entry name" value="(Trans)glycosidases"/>
    <property type="match status" value="1"/>
</dbReference>
<protein>
    <submittedName>
        <fullName evidence="7">Glucosylceramidase</fullName>
    </submittedName>
</protein>
<dbReference type="PROSITE" id="PS51257">
    <property type="entry name" value="PROKAR_LIPOPROTEIN"/>
    <property type="match status" value="1"/>
</dbReference>
<accession>A0A1Z4BMZ6</accession>
<reference evidence="8" key="1">
    <citation type="submission" date="2017-06" db="EMBL/GenBank/DDBJ databases">
        <title>Complete genome sequence of Capnocytophaga sp. KCOM 1579 (=ChDC OS43) isolated from a human refractory periapical abscess lesion.</title>
        <authorList>
            <person name="Kook J.-K."/>
            <person name="Park S.-N."/>
            <person name="Lim Y.K."/>
            <person name="Roh H."/>
        </authorList>
    </citation>
    <scope>NUCLEOTIDE SEQUENCE [LARGE SCALE GENOMIC DNA]</scope>
    <source>
        <strain evidence="8">ChDC OS43</strain>
    </source>
</reference>
<keyword evidence="4" id="KW-0326">Glycosidase</keyword>
<dbReference type="PANTHER" id="PTHR11069">
    <property type="entry name" value="GLUCOSYLCERAMIDASE"/>
    <property type="match status" value="1"/>
</dbReference>
<evidence type="ECO:0000256" key="2">
    <source>
        <dbReference type="ARBA" id="ARBA00022729"/>
    </source>
</evidence>
<sequence length="501" mass="56574">MKLFPSFLLVILWSIASCSCQKKSNTGEEPTPPPVVETSVGKVSVLLTTANRQKEFYKEQTDLKLIKNPKASYSITLKPTERFQTIYGFGAAITGSTCYNLMQMSPADRKAFLTETFSETEGFGQNFVRISIGCSDFSLSEYTLCDTKGIEHFDLTKEETQYVIPILKEILAINPKVQIIGSPWTPPRWMKVNNLTDLQPHNQWTSGQLNPAHYQDYALYFAKWLQAMKDNGLNVNAITIQNEPLNRGNSASMYMGWDEQLAFIKNALGKTLRNKGFAEVKIYLFDHNYNYDNKPSQQQYPLHIYKDADASQYVAGAAYHNYGGNPNELSNIHNQYPNKELIFTESSIGTWNDGRNLERRLTEDMQELGIKTLNNHCKAVMVWNLMLDEQGAPNREGGCKTCFGAVDIQTSDYKTMQRNSHYYVISHLSAVIKQGATRIGVEKTTDDNVQCTAFENPDGSLACVLLNKKKEATYLTLSTGKHYFSYEVPANSVVSFLIPKL</sequence>
<dbReference type="RefSeq" id="WP_088593793.1">
    <property type="nucleotide sequence ID" value="NZ_CP022022.1"/>
</dbReference>
<evidence type="ECO:0000259" key="5">
    <source>
        <dbReference type="Pfam" id="PF02055"/>
    </source>
</evidence>
<proteinExistence type="inferred from homology"/>
<keyword evidence="2" id="KW-0732">Signal</keyword>
<dbReference type="SUPFAM" id="SSF51011">
    <property type="entry name" value="Glycosyl hydrolase domain"/>
    <property type="match status" value="1"/>
</dbReference>